<dbReference type="SUPFAM" id="SSF52540">
    <property type="entry name" value="P-loop containing nucleoside triphosphate hydrolases"/>
    <property type="match status" value="1"/>
</dbReference>
<evidence type="ECO:0000313" key="11">
    <source>
        <dbReference type="EMBL" id="KAH3747867.1"/>
    </source>
</evidence>
<dbReference type="GO" id="GO:0001733">
    <property type="term" value="F:galactosylceramide sulfotransferase activity"/>
    <property type="evidence" value="ECO:0007669"/>
    <property type="project" value="InterPro"/>
</dbReference>
<keyword evidence="3" id="KW-0808">Transferase</keyword>
<dbReference type="AlphaFoldDB" id="A0A9D4I612"/>
<name>A0A9D4I612_DREPO</name>
<reference evidence="11" key="1">
    <citation type="journal article" date="2019" name="bioRxiv">
        <title>The Genome of the Zebra Mussel, Dreissena polymorpha: A Resource for Invasive Species Research.</title>
        <authorList>
            <person name="McCartney M.A."/>
            <person name="Auch B."/>
            <person name="Kono T."/>
            <person name="Mallez S."/>
            <person name="Zhang Y."/>
            <person name="Obille A."/>
            <person name="Becker A."/>
            <person name="Abrahante J.E."/>
            <person name="Garbe J."/>
            <person name="Badalamenti J.P."/>
            <person name="Herman A."/>
            <person name="Mangelson H."/>
            <person name="Liachko I."/>
            <person name="Sullivan S."/>
            <person name="Sone E.D."/>
            <person name="Koren S."/>
            <person name="Silverstein K.A.T."/>
            <person name="Beckman K.B."/>
            <person name="Gohl D.M."/>
        </authorList>
    </citation>
    <scope>NUCLEOTIDE SEQUENCE</scope>
    <source>
        <strain evidence="11">Duluth1</strain>
        <tissue evidence="11">Whole animal</tissue>
    </source>
</reference>
<reference evidence="11" key="2">
    <citation type="submission" date="2020-11" db="EMBL/GenBank/DDBJ databases">
        <authorList>
            <person name="McCartney M.A."/>
            <person name="Auch B."/>
            <person name="Kono T."/>
            <person name="Mallez S."/>
            <person name="Becker A."/>
            <person name="Gohl D.M."/>
            <person name="Silverstein K.A.T."/>
            <person name="Koren S."/>
            <person name="Bechman K.B."/>
            <person name="Herman A."/>
            <person name="Abrahante J.E."/>
            <person name="Garbe J."/>
        </authorList>
    </citation>
    <scope>NUCLEOTIDE SEQUENCE</scope>
    <source>
        <strain evidence="11">Duluth1</strain>
        <tissue evidence="11">Whole animal</tissue>
    </source>
</reference>
<keyword evidence="9" id="KW-0325">Glycoprotein</keyword>
<feature type="signal peptide" evidence="10">
    <location>
        <begin position="1"/>
        <end position="25"/>
    </location>
</feature>
<evidence type="ECO:0000256" key="8">
    <source>
        <dbReference type="ARBA" id="ARBA00023136"/>
    </source>
</evidence>
<comment type="subcellular location">
    <subcellularLocation>
        <location evidence="1">Golgi apparatus membrane</location>
        <topology evidence="1">Single-pass type II membrane protein</topology>
    </subcellularLocation>
</comment>
<gene>
    <name evidence="11" type="ORF">DPMN_182301</name>
</gene>
<dbReference type="EMBL" id="JAIWYP010000010">
    <property type="protein sequence ID" value="KAH3747867.1"/>
    <property type="molecule type" value="Genomic_DNA"/>
</dbReference>
<evidence type="ECO:0000256" key="2">
    <source>
        <dbReference type="ARBA" id="ARBA00008124"/>
    </source>
</evidence>
<evidence type="ECO:0000313" key="12">
    <source>
        <dbReference type="Proteomes" id="UP000828390"/>
    </source>
</evidence>
<evidence type="ECO:0000256" key="1">
    <source>
        <dbReference type="ARBA" id="ARBA00004323"/>
    </source>
</evidence>
<keyword evidence="12" id="KW-1185">Reference proteome</keyword>
<dbReference type="OrthoDB" id="514299at2759"/>
<evidence type="ECO:0000256" key="7">
    <source>
        <dbReference type="ARBA" id="ARBA00023034"/>
    </source>
</evidence>
<comment type="caution">
    <text evidence="11">The sequence shown here is derived from an EMBL/GenBank/DDBJ whole genome shotgun (WGS) entry which is preliminary data.</text>
</comment>
<evidence type="ECO:0000256" key="6">
    <source>
        <dbReference type="ARBA" id="ARBA00022989"/>
    </source>
</evidence>
<dbReference type="PANTHER" id="PTHR14647">
    <property type="entry name" value="GALACTOSE-3-O-SULFOTRANSFERASE"/>
    <property type="match status" value="1"/>
</dbReference>
<sequence length="414" mass="48477">MKKRKLLGLLICGVALVLLLSRTQTNTPRAVQIERKRALNPEGFSGGNRTSTIIYQFFLSENLCYSSGACTYGSYKLPEQLSKHANNEVRHIGFLKVHKAASTTMQNMFFRFGMARNLSFVFTYHPNYFSREASRHLPVIRPRFRNGYDILCNHAVFNISTFSRLLPSDTRYIAIVRDPLDLFISSVNFYSQKSQLIRYIGAVPGNKVQNLIRNPRYDREFFSYTKNAMARDFGFPKSEDVDIVKNKLGELNSIFTVVLIVEHFEESLILMKRYLSWKVRDIIFIANNVRTQNGYSINDLSLLDVNMFRNRNKLDYVVYRFFFERFWRQFEAESNDIHLEVLNFKKILKEVSAFCNSGSIKENVNEPLHMLETRWNEQFNITYDDCAFMITDELTFIEILRAKQGSELPRRFRG</sequence>
<evidence type="ECO:0000256" key="5">
    <source>
        <dbReference type="ARBA" id="ARBA00022968"/>
    </source>
</evidence>
<keyword evidence="8" id="KW-0472">Membrane</keyword>
<protein>
    <recommendedName>
        <fullName evidence="13">Galactosylceramide sulfotransferase</fullName>
    </recommendedName>
</protein>
<keyword evidence="4" id="KW-0812">Transmembrane</keyword>
<accession>A0A9D4I612</accession>
<dbReference type="GO" id="GO:0000139">
    <property type="term" value="C:Golgi membrane"/>
    <property type="evidence" value="ECO:0007669"/>
    <property type="project" value="UniProtKB-SubCell"/>
</dbReference>
<dbReference type="Gene3D" id="3.40.50.300">
    <property type="entry name" value="P-loop containing nucleotide triphosphate hydrolases"/>
    <property type="match status" value="1"/>
</dbReference>
<keyword evidence="6" id="KW-1133">Transmembrane helix</keyword>
<evidence type="ECO:0000256" key="4">
    <source>
        <dbReference type="ARBA" id="ARBA00022692"/>
    </source>
</evidence>
<dbReference type="InterPro" id="IPR027417">
    <property type="entry name" value="P-loop_NTPase"/>
</dbReference>
<evidence type="ECO:0000256" key="10">
    <source>
        <dbReference type="SAM" id="SignalP"/>
    </source>
</evidence>
<keyword evidence="7" id="KW-0333">Golgi apparatus</keyword>
<keyword evidence="5" id="KW-0735">Signal-anchor</keyword>
<proteinExistence type="inferred from homology"/>
<evidence type="ECO:0000256" key="3">
    <source>
        <dbReference type="ARBA" id="ARBA00022679"/>
    </source>
</evidence>
<organism evidence="11 12">
    <name type="scientific">Dreissena polymorpha</name>
    <name type="common">Zebra mussel</name>
    <name type="synonym">Mytilus polymorpha</name>
    <dbReference type="NCBI Taxonomy" id="45954"/>
    <lineage>
        <taxon>Eukaryota</taxon>
        <taxon>Metazoa</taxon>
        <taxon>Spiralia</taxon>
        <taxon>Lophotrochozoa</taxon>
        <taxon>Mollusca</taxon>
        <taxon>Bivalvia</taxon>
        <taxon>Autobranchia</taxon>
        <taxon>Heteroconchia</taxon>
        <taxon>Euheterodonta</taxon>
        <taxon>Imparidentia</taxon>
        <taxon>Neoheterodontei</taxon>
        <taxon>Myida</taxon>
        <taxon>Dreissenoidea</taxon>
        <taxon>Dreissenidae</taxon>
        <taxon>Dreissena</taxon>
    </lineage>
</organism>
<dbReference type="Proteomes" id="UP000828390">
    <property type="component" value="Unassembled WGS sequence"/>
</dbReference>
<dbReference type="PANTHER" id="PTHR14647:SF87">
    <property type="entry name" value="PUTATIVE-RELATED"/>
    <property type="match status" value="1"/>
</dbReference>
<dbReference type="InterPro" id="IPR009729">
    <property type="entry name" value="Gal-3-0_sulfotransfrase"/>
</dbReference>
<evidence type="ECO:0008006" key="13">
    <source>
        <dbReference type="Google" id="ProtNLM"/>
    </source>
</evidence>
<comment type="similarity">
    <text evidence="2">Belongs to the galactose-3-O-sulfotransferase family.</text>
</comment>
<dbReference type="Pfam" id="PF06990">
    <property type="entry name" value="Gal-3-0_sulfotr"/>
    <property type="match status" value="1"/>
</dbReference>
<evidence type="ECO:0000256" key="9">
    <source>
        <dbReference type="ARBA" id="ARBA00023180"/>
    </source>
</evidence>
<dbReference type="GO" id="GO:0009247">
    <property type="term" value="P:glycolipid biosynthetic process"/>
    <property type="evidence" value="ECO:0007669"/>
    <property type="project" value="InterPro"/>
</dbReference>
<keyword evidence="10" id="KW-0732">Signal</keyword>
<feature type="chain" id="PRO_5039489321" description="Galactosylceramide sulfotransferase" evidence="10">
    <location>
        <begin position="26"/>
        <end position="414"/>
    </location>
</feature>